<evidence type="ECO:0000313" key="1">
    <source>
        <dbReference type="EMBL" id="KAF9762190.1"/>
    </source>
</evidence>
<gene>
    <name evidence="1" type="ORF">NGRA_2174</name>
</gene>
<dbReference type="OrthoDB" id="10574752at2759"/>
<proteinExistence type="predicted"/>
<comment type="caution">
    <text evidence="1">The sequence shown here is derived from an EMBL/GenBank/DDBJ whole genome shotgun (WGS) entry which is preliminary data.</text>
</comment>
<name>A0A9P6GX36_9MICR</name>
<dbReference type="AlphaFoldDB" id="A0A9P6GX36"/>
<sequence>MYSFICGSRNSLLRRAAIFKVEEETKSPLSQILGYLETKYKLEGIITQKMLLEYQRDKLYNETKMRTNHGKLFKSRDHELVSINRFSTWLIKGNNQARSETM</sequence>
<dbReference type="Proteomes" id="UP000740883">
    <property type="component" value="Unassembled WGS sequence"/>
</dbReference>
<reference evidence="1 2" key="1">
    <citation type="journal article" date="2020" name="Genome Biol. Evol.">
        <title>Comparative genomics of strictly vertically transmitted, feminizing microsporidia endosymbionts of amphipod crustaceans.</title>
        <authorList>
            <person name="Cormier A."/>
            <person name="Chebbi M.A."/>
            <person name="Giraud I."/>
            <person name="Wattier R."/>
            <person name="Teixeira M."/>
            <person name="Gilbert C."/>
            <person name="Rigaud T."/>
            <person name="Cordaux R."/>
        </authorList>
    </citation>
    <scope>NUCLEOTIDE SEQUENCE [LARGE SCALE GENOMIC DNA]</scope>
    <source>
        <strain evidence="1 2">Ou3-Ou53</strain>
    </source>
</reference>
<dbReference type="EMBL" id="SBJO01000201">
    <property type="protein sequence ID" value="KAF9762190.1"/>
    <property type="molecule type" value="Genomic_DNA"/>
</dbReference>
<protein>
    <submittedName>
        <fullName evidence="1">Uncharacterized protein</fullName>
    </submittedName>
</protein>
<keyword evidence="2" id="KW-1185">Reference proteome</keyword>
<accession>A0A9P6GX36</accession>
<evidence type="ECO:0000313" key="2">
    <source>
        <dbReference type="Proteomes" id="UP000740883"/>
    </source>
</evidence>
<organism evidence="1 2">
    <name type="scientific">Nosema granulosis</name>
    <dbReference type="NCBI Taxonomy" id="83296"/>
    <lineage>
        <taxon>Eukaryota</taxon>
        <taxon>Fungi</taxon>
        <taxon>Fungi incertae sedis</taxon>
        <taxon>Microsporidia</taxon>
        <taxon>Nosematidae</taxon>
        <taxon>Nosema</taxon>
    </lineage>
</organism>